<comment type="caution">
    <text evidence="2">The sequence shown here is derived from an EMBL/GenBank/DDBJ whole genome shotgun (WGS) entry which is preliminary data.</text>
</comment>
<proteinExistence type="predicted"/>
<evidence type="ECO:0000256" key="1">
    <source>
        <dbReference type="SAM" id="MobiDB-lite"/>
    </source>
</evidence>
<sequence length="277" mass="33086">MASSSSSGANAFDNHRFRTLFNQRLYEETICKKEIIAEMGFDLNEDEYPEMRQQIALRGWRRLASPREVTKTMIREFFANAARSEDEMDGQQLHPYTSHVRGVEIDFSPATIRRVIRFKEDTPGAENNYNYRQKYDQQLDTVIRDFTIYKLCKEAGVRMREFKRMKEVDVGRYITKDVMEAVRIPKIFLPIIDHNEEDDITMSQYEPPFIPEVENADINQDQEQHQHFEHPPPHFEQQPQHFPQQQPQYVTYADFQQFQQTQVEQMQQYQQTQVEQM</sequence>
<reference evidence="2 3" key="1">
    <citation type="journal article" date="2023" name="Plants (Basel)">
        <title>Bridging the Gap: Combining Genomics and Transcriptomics Approaches to Understand Stylosanthes scabra, an Orphan Legume from the Brazilian Caatinga.</title>
        <authorList>
            <person name="Ferreira-Neto J.R.C."/>
            <person name="da Silva M.D."/>
            <person name="Binneck E."/>
            <person name="de Melo N.F."/>
            <person name="da Silva R.H."/>
            <person name="de Melo A.L.T.M."/>
            <person name="Pandolfi V."/>
            <person name="Bustamante F.O."/>
            <person name="Brasileiro-Vidal A.C."/>
            <person name="Benko-Iseppon A.M."/>
        </authorList>
    </citation>
    <scope>NUCLEOTIDE SEQUENCE [LARGE SCALE GENOMIC DNA]</scope>
    <source>
        <tissue evidence="2">Leaves</tissue>
    </source>
</reference>
<protein>
    <submittedName>
        <fullName evidence="2">Uncharacterized protein</fullName>
    </submittedName>
</protein>
<name>A0ABU6Y5B2_9FABA</name>
<keyword evidence="3" id="KW-1185">Reference proteome</keyword>
<gene>
    <name evidence="2" type="ORF">PIB30_015527</name>
</gene>
<dbReference type="Proteomes" id="UP001341840">
    <property type="component" value="Unassembled WGS sequence"/>
</dbReference>
<accession>A0ABU6Y5B2</accession>
<dbReference type="EMBL" id="JASCZI010241698">
    <property type="protein sequence ID" value="MED6205189.1"/>
    <property type="molecule type" value="Genomic_DNA"/>
</dbReference>
<feature type="compositionally biased region" description="Basic and acidic residues" evidence="1">
    <location>
        <begin position="224"/>
        <end position="233"/>
    </location>
</feature>
<evidence type="ECO:0000313" key="3">
    <source>
        <dbReference type="Proteomes" id="UP001341840"/>
    </source>
</evidence>
<evidence type="ECO:0000313" key="2">
    <source>
        <dbReference type="EMBL" id="MED6205189.1"/>
    </source>
</evidence>
<feature type="region of interest" description="Disordered" evidence="1">
    <location>
        <begin position="224"/>
        <end position="243"/>
    </location>
</feature>
<organism evidence="2 3">
    <name type="scientific">Stylosanthes scabra</name>
    <dbReference type="NCBI Taxonomy" id="79078"/>
    <lineage>
        <taxon>Eukaryota</taxon>
        <taxon>Viridiplantae</taxon>
        <taxon>Streptophyta</taxon>
        <taxon>Embryophyta</taxon>
        <taxon>Tracheophyta</taxon>
        <taxon>Spermatophyta</taxon>
        <taxon>Magnoliopsida</taxon>
        <taxon>eudicotyledons</taxon>
        <taxon>Gunneridae</taxon>
        <taxon>Pentapetalae</taxon>
        <taxon>rosids</taxon>
        <taxon>fabids</taxon>
        <taxon>Fabales</taxon>
        <taxon>Fabaceae</taxon>
        <taxon>Papilionoideae</taxon>
        <taxon>50 kb inversion clade</taxon>
        <taxon>dalbergioids sensu lato</taxon>
        <taxon>Dalbergieae</taxon>
        <taxon>Pterocarpus clade</taxon>
        <taxon>Stylosanthes</taxon>
    </lineage>
</organism>